<dbReference type="Pfam" id="PF06653">
    <property type="entry name" value="Claudin_3"/>
    <property type="match status" value="1"/>
</dbReference>
<name>A0AA39I2B4_9BILA</name>
<dbReference type="EMBL" id="JAUCMV010000002">
    <property type="protein sequence ID" value="KAK0415800.1"/>
    <property type="molecule type" value="Genomic_DNA"/>
</dbReference>
<accession>A0AA39I2B4</accession>
<organism evidence="2 3">
    <name type="scientific">Steinernema hermaphroditum</name>
    <dbReference type="NCBI Taxonomy" id="289476"/>
    <lineage>
        <taxon>Eukaryota</taxon>
        <taxon>Metazoa</taxon>
        <taxon>Ecdysozoa</taxon>
        <taxon>Nematoda</taxon>
        <taxon>Chromadorea</taxon>
        <taxon>Rhabditida</taxon>
        <taxon>Tylenchina</taxon>
        <taxon>Panagrolaimomorpha</taxon>
        <taxon>Strongyloidoidea</taxon>
        <taxon>Steinernematidae</taxon>
        <taxon>Steinernema</taxon>
    </lineage>
</organism>
<dbReference type="PANTHER" id="PTHR37446:SF1">
    <property type="entry name" value="CLAUDIN"/>
    <property type="match status" value="1"/>
</dbReference>
<proteinExistence type="predicted"/>
<dbReference type="AlphaFoldDB" id="A0AA39I2B4"/>
<comment type="caution">
    <text evidence="2">The sequence shown here is derived from an EMBL/GenBank/DDBJ whole genome shotgun (WGS) entry which is preliminary data.</text>
</comment>
<keyword evidence="1" id="KW-0812">Transmembrane</keyword>
<feature type="transmembrane region" description="Helical" evidence="1">
    <location>
        <begin position="6"/>
        <end position="28"/>
    </location>
</feature>
<feature type="transmembrane region" description="Helical" evidence="1">
    <location>
        <begin position="115"/>
        <end position="137"/>
    </location>
</feature>
<dbReference type="Proteomes" id="UP001175271">
    <property type="component" value="Unassembled WGS sequence"/>
</dbReference>
<gene>
    <name evidence="2" type="ORF">QR680_012126</name>
</gene>
<dbReference type="InterPro" id="IPR009545">
    <property type="entry name" value="Claudin-like"/>
</dbReference>
<evidence type="ECO:0000256" key="1">
    <source>
        <dbReference type="SAM" id="Phobius"/>
    </source>
</evidence>
<keyword evidence="1" id="KW-1133">Transmembrane helix</keyword>
<feature type="transmembrane region" description="Helical" evidence="1">
    <location>
        <begin position="80"/>
        <end position="103"/>
    </location>
</feature>
<dbReference type="PANTHER" id="PTHR37446">
    <property type="entry name" value="CLAUDIN-LIKE IN CAENORHABDITIS"/>
    <property type="match status" value="1"/>
</dbReference>
<feature type="transmembrane region" description="Helical" evidence="1">
    <location>
        <begin position="158"/>
        <end position="182"/>
    </location>
</feature>
<keyword evidence="1" id="KW-0472">Membrane</keyword>
<evidence type="ECO:0000313" key="3">
    <source>
        <dbReference type="Proteomes" id="UP001175271"/>
    </source>
</evidence>
<evidence type="ECO:0000313" key="2">
    <source>
        <dbReference type="EMBL" id="KAK0415800.1"/>
    </source>
</evidence>
<protein>
    <submittedName>
        <fullName evidence="2">Uncharacterized protein</fullName>
    </submittedName>
</protein>
<dbReference type="Gene3D" id="1.20.140.150">
    <property type="match status" value="1"/>
</dbReference>
<keyword evidence="3" id="KW-1185">Reference proteome</keyword>
<sequence length="186" mass="19974">MCVCSFLGQVVYGSLMLIALGLTLVPMFTPGWQQLKNSDGKDIHLGIFFCRNPDSEGNVHADASDYCKQWWEHQTPKMKAVIACMCLAVIVEAAAIVWTIVTICACCCKSCLVHILPALAFVASILLAIAVGIYGVSHKDMIGPMKHDMKPGSITYSFYLACAALGACIADIIVGILTVTLAEVCL</sequence>
<reference evidence="2" key="1">
    <citation type="submission" date="2023-06" db="EMBL/GenBank/DDBJ databases">
        <title>Genomic analysis of the entomopathogenic nematode Steinernema hermaphroditum.</title>
        <authorList>
            <person name="Schwarz E.M."/>
            <person name="Heppert J.K."/>
            <person name="Baniya A."/>
            <person name="Schwartz H.T."/>
            <person name="Tan C.-H."/>
            <person name="Antoshechkin I."/>
            <person name="Sternberg P.W."/>
            <person name="Goodrich-Blair H."/>
            <person name="Dillman A.R."/>
        </authorList>
    </citation>
    <scope>NUCLEOTIDE SEQUENCE</scope>
    <source>
        <strain evidence="2">PS9179</strain>
        <tissue evidence="2">Whole animal</tissue>
    </source>
</reference>